<evidence type="ECO:0000256" key="1">
    <source>
        <dbReference type="SAM" id="MobiDB-lite"/>
    </source>
</evidence>
<evidence type="ECO:0000313" key="2">
    <source>
        <dbReference type="EMBL" id="CAA9510407.1"/>
    </source>
</evidence>
<feature type="compositionally biased region" description="Low complexity" evidence="1">
    <location>
        <begin position="172"/>
        <end position="192"/>
    </location>
</feature>
<feature type="compositionally biased region" description="Basic residues" evidence="1">
    <location>
        <begin position="70"/>
        <end position="94"/>
    </location>
</feature>
<proteinExistence type="predicted"/>
<protein>
    <submittedName>
        <fullName evidence="2">Uncharacterized protein</fullName>
    </submittedName>
</protein>
<feature type="compositionally biased region" description="Basic and acidic residues" evidence="1">
    <location>
        <begin position="51"/>
        <end position="61"/>
    </location>
</feature>
<sequence length="192" mass="21086">AHRHRHRLDAAPLLGPARGRRQAPPRGRSSVRDPADVGHPAAAARAAQGLHRRDAPRRLDPPGEAVPGRRGGRHRLARGRALHPHHLAPRRRGARRDGAVARLHRPALRRALLLVRQGLALPGDRHRRARRRLAGQPHPRARGGDRRRDAAAPLEPRSLRGGGRGVRRGLARARAQPRAGARRGASPARDRM</sequence>
<reference evidence="2" key="1">
    <citation type="submission" date="2020-02" db="EMBL/GenBank/DDBJ databases">
        <authorList>
            <person name="Meier V. D."/>
        </authorList>
    </citation>
    <scope>NUCLEOTIDE SEQUENCE</scope>
    <source>
        <strain evidence="2">AVDCRST_MAG30</strain>
    </source>
</reference>
<dbReference type="AlphaFoldDB" id="A0A6J4T171"/>
<feature type="non-terminal residue" evidence="2">
    <location>
        <position position="192"/>
    </location>
</feature>
<feature type="region of interest" description="Disordered" evidence="1">
    <location>
        <begin position="125"/>
        <end position="192"/>
    </location>
</feature>
<feature type="region of interest" description="Disordered" evidence="1">
    <location>
        <begin position="1"/>
        <end position="98"/>
    </location>
</feature>
<dbReference type="EMBL" id="CADCVS010000320">
    <property type="protein sequence ID" value="CAA9510407.1"/>
    <property type="molecule type" value="Genomic_DNA"/>
</dbReference>
<gene>
    <name evidence="2" type="ORF">AVDCRST_MAG30-2448</name>
</gene>
<name>A0A6J4T171_9ACTN</name>
<accession>A0A6J4T171</accession>
<organism evidence="2">
    <name type="scientific">uncultured Solirubrobacteraceae bacterium</name>
    <dbReference type="NCBI Taxonomy" id="1162706"/>
    <lineage>
        <taxon>Bacteria</taxon>
        <taxon>Bacillati</taxon>
        <taxon>Actinomycetota</taxon>
        <taxon>Thermoleophilia</taxon>
        <taxon>Solirubrobacterales</taxon>
        <taxon>Solirubrobacteraceae</taxon>
        <taxon>environmental samples</taxon>
    </lineage>
</organism>
<feature type="non-terminal residue" evidence="2">
    <location>
        <position position="1"/>
    </location>
</feature>